<dbReference type="Pfam" id="PF00782">
    <property type="entry name" value="DSPc"/>
    <property type="match status" value="1"/>
</dbReference>
<evidence type="ECO:0000256" key="5">
    <source>
        <dbReference type="ARBA" id="ARBA00048336"/>
    </source>
</evidence>
<dbReference type="EMBL" id="CACRXK020007894">
    <property type="protein sequence ID" value="CAB4013459.1"/>
    <property type="molecule type" value="Genomic_DNA"/>
</dbReference>
<organism evidence="6 7">
    <name type="scientific">Paramuricea clavata</name>
    <name type="common">Red gorgonian</name>
    <name type="synonym">Violescent sea-whip</name>
    <dbReference type="NCBI Taxonomy" id="317549"/>
    <lineage>
        <taxon>Eukaryota</taxon>
        <taxon>Metazoa</taxon>
        <taxon>Cnidaria</taxon>
        <taxon>Anthozoa</taxon>
        <taxon>Octocorallia</taxon>
        <taxon>Malacalcyonacea</taxon>
        <taxon>Plexauridae</taxon>
        <taxon>Paramuricea</taxon>
    </lineage>
</organism>
<comment type="similarity">
    <text evidence="1">Belongs to the protein-tyrosine phosphatase family. Non-receptor class dual specificity subfamily.</text>
</comment>
<dbReference type="GO" id="GO:0004725">
    <property type="term" value="F:protein tyrosine phosphatase activity"/>
    <property type="evidence" value="ECO:0007669"/>
    <property type="project" value="TreeGrafter"/>
</dbReference>
<gene>
    <name evidence="6" type="ORF">PACLA_8A020414</name>
</gene>
<dbReference type="CDD" id="cd14498">
    <property type="entry name" value="DSP"/>
    <property type="match status" value="1"/>
</dbReference>
<dbReference type="InterPro" id="IPR020422">
    <property type="entry name" value="TYR_PHOSPHATASE_DUAL_dom"/>
</dbReference>
<dbReference type="PROSITE" id="PS00383">
    <property type="entry name" value="TYR_PHOSPHATASE_1"/>
    <property type="match status" value="1"/>
</dbReference>
<dbReference type="GO" id="GO:0007165">
    <property type="term" value="P:signal transduction"/>
    <property type="evidence" value="ECO:0007669"/>
    <property type="project" value="TreeGrafter"/>
</dbReference>
<dbReference type="AlphaFoldDB" id="A0A7D9EQ18"/>
<dbReference type="InterPro" id="IPR000340">
    <property type="entry name" value="Dual-sp_phosphatase_cat-dom"/>
</dbReference>
<proteinExistence type="inferred from homology"/>
<keyword evidence="7" id="KW-1185">Reference proteome</keyword>
<accession>A0A7D9EQ18</accession>
<reference evidence="6" key="1">
    <citation type="submission" date="2020-04" db="EMBL/GenBank/DDBJ databases">
        <authorList>
            <person name="Alioto T."/>
            <person name="Alioto T."/>
            <person name="Gomez Garrido J."/>
        </authorList>
    </citation>
    <scope>NUCLEOTIDE SEQUENCE</scope>
    <source>
        <strain evidence="6">A484AB</strain>
    </source>
</reference>
<evidence type="ECO:0000256" key="3">
    <source>
        <dbReference type="ARBA" id="ARBA00022912"/>
    </source>
</evidence>
<dbReference type="InterPro" id="IPR000387">
    <property type="entry name" value="Tyr_Pase_dom"/>
</dbReference>
<dbReference type="PANTHER" id="PTHR45948:SF2">
    <property type="entry name" value="DUAL SPECIFICITY PROTEIN PHOSPHATASE"/>
    <property type="match status" value="1"/>
</dbReference>
<evidence type="ECO:0000256" key="1">
    <source>
        <dbReference type="ARBA" id="ARBA00008601"/>
    </source>
</evidence>
<dbReference type="Gene3D" id="3.90.190.10">
    <property type="entry name" value="Protein tyrosine phosphatase superfamily"/>
    <property type="match status" value="1"/>
</dbReference>
<evidence type="ECO:0000256" key="2">
    <source>
        <dbReference type="ARBA" id="ARBA00022801"/>
    </source>
</evidence>
<dbReference type="PROSITE" id="PS50054">
    <property type="entry name" value="TYR_PHOSPHATASE_DUAL"/>
    <property type="match status" value="1"/>
</dbReference>
<name>A0A7D9EQ18_PARCT</name>
<evidence type="ECO:0000313" key="6">
    <source>
        <dbReference type="EMBL" id="CAB4013459.1"/>
    </source>
</evidence>
<dbReference type="PANTHER" id="PTHR45948">
    <property type="entry name" value="DUAL SPECIFICITY PROTEIN PHOSPHATASE DDB_G0269404-RELATED"/>
    <property type="match status" value="1"/>
</dbReference>
<comment type="caution">
    <text evidence="6">The sequence shown here is derived from an EMBL/GenBank/DDBJ whole genome shotgun (WGS) entry which is preliminary data.</text>
</comment>
<keyword evidence="3" id="KW-0904">Protein phosphatase</keyword>
<comment type="catalytic activity">
    <reaction evidence="4">
        <text>O-phospho-L-seryl-[protein] + H2O = L-seryl-[protein] + phosphate</text>
        <dbReference type="Rhea" id="RHEA:20629"/>
        <dbReference type="Rhea" id="RHEA-COMP:9863"/>
        <dbReference type="Rhea" id="RHEA-COMP:11604"/>
        <dbReference type="ChEBI" id="CHEBI:15377"/>
        <dbReference type="ChEBI" id="CHEBI:29999"/>
        <dbReference type="ChEBI" id="CHEBI:43474"/>
        <dbReference type="ChEBI" id="CHEBI:83421"/>
        <dbReference type="EC" id="3.1.3.16"/>
    </reaction>
</comment>
<dbReference type="GO" id="GO:0004722">
    <property type="term" value="F:protein serine/threonine phosphatase activity"/>
    <property type="evidence" value="ECO:0007669"/>
    <property type="project" value="UniProtKB-EC"/>
</dbReference>
<dbReference type="PROSITE" id="PS50056">
    <property type="entry name" value="TYR_PHOSPHATASE_2"/>
    <property type="match status" value="1"/>
</dbReference>
<sequence length="178" mass="20053">MDKLGSVIIPSDEVTKVGGLYLGGYRPSINRQFLQSQHITHILNAAAGLVNFFGPKYENSVKTIVSELNIEYLTLFWDDDAEFEIPIDDVMKGLSFIHNGRTNGNVLVHCAQGKSRSSTMVVAYIMAFMKLSWEKALELVQERRKMAQPNPGFLKLLARLNSEDKFINFSKELGSHDE</sequence>
<dbReference type="OrthoDB" id="10252009at2759"/>
<dbReference type="InterPro" id="IPR016130">
    <property type="entry name" value="Tyr_Pase_AS"/>
</dbReference>
<protein>
    <submittedName>
        <fullName evidence="6">MAPK phosphatase 2</fullName>
    </submittedName>
</protein>
<keyword evidence="2" id="KW-0378">Hydrolase</keyword>
<dbReference type="InterPro" id="IPR029021">
    <property type="entry name" value="Prot-tyrosine_phosphatase-like"/>
</dbReference>
<evidence type="ECO:0000256" key="4">
    <source>
        <dbReference type="ARBA" id="ARBA00047761"/>
    </source>
</evidence>
<dbReference type="Proteomes" id="UP001152795">
    <property type="component" value="Unassembled WGS sequence"/>
</dbReference>
<dbReference type="SMART" id="SM00195">
    <property type="entry name" value="DSPc"/>
    <property type="match status" value="1"/>
</dbReference>
<evidence type="ECO:0000313" key="7">
    <source>
        <dbReference type="Proteomes" id="UP001152795"/>
    </source>
</evidence>
<dbReference type="SUPFAM" id="SSF52799">
    <property type="entry name" value="(Phosphotyrosine protein) phosphatases II"/>
    <property type="match status" value="1"/>
</dbReference>
<dbReference type="GO" id="GO:0005829">
    <property type="term" value="C:cytosol"/>
    <property type="evidence" value="ECO:0007669"/>
    <property type="project" value="TreeGrafter"/>
</dbReference>
<comment type="catalytic activity">
    <reaction evidence="5">
        <text>O-phospho-L-threonyl-[protein] + H2O = L-threonyl-[protein] + phosphate</text>
        <dbReference type="Rhea" id="RHEA:47004"/>
        <dbReference type="Rhea" id="RHEA-COMP:11060"/>
        <dbReference type="Rhea" id="RHEA-COMP:11605"/>
        <dbReference type="ChEBI" id="CHEBI:15377"/>
        <dbReference type="ChEBI" id="CHEBI:30013"/>
        <dbReference type="ChEBI" id="CHEBI:43474"/>
        <dbReference type="ChEBI" id="CHEBI:61977"/>
        <dbReference type="EC" id="3.1.3.16"/>
    </reaction>
</comment>